<name>A0A956M198_UNCEI</name>
<proteinExistence type="predicted"/>
<protein>
    <submittedName>
        <fullName evidence="3">Uncharacterized protein</fullName>
    </submittedName>
</protein>
<evidence type="ECO:0000256" key="1">
    <source>
        <dbReference type="SAM" id="MobiDB-lite"/>
    </source>
</evidence>
<feature type="transmembrane region" description="Helical" evidence="2">
    <location>
        <begin position="159"/>
        <end position="184"/>
    </location>
</feature>
<gene>
    <name evidence="3" type="ORF">KC729_15670</name>
</gene>
<reference evidence="3" key="1">
    <citation type="submission" date="2020-04" db="EMBL/GenBank/DDBJ databases">
        <authorList>
            <person name="Zhang T."/>
        </authorList>
    </citation>
    <scope>NUCLEOTIDE SEQUENCE</scope>
    <source>
        <strain evidence="3">HKST-UBA01</strain>
    </source>
</reference>
<keyword evidence="2" id="KW-0472">Membrane</keyword>
<feature type="region of interest" description="Disordered" evidence="1">
    <location>
        <begin position="195"/>
        <end position="227"/>
    </location>
</feature>
<evidence type="ECO:0000256" key="2">
    <source>
        <dbReference type="SAM" id="Phobius"/>
    </source>
</evidence>
<feature type="transmembrane region" description="Helical" evidence="2">
    <location>
        <begin position="58"/>
        <end position="79"/>
    </location>
</feature>
<feature type="transmembrane region" description="Helical" evidence="2">
    <location>
        <begin position="405"/>
        <end position="422"/>
    </location>
</feature>
<sequence>MALLRFYLQGAARIALRNALVTLATLIVLLALAPDVTKHLRSLALALAAADAPRAPSILVVAIAGSIATSAGKTLRLGLRGWLASLPSSQGTHRRSIAAALLLPLAPLLAAVALSASLTVTVLEKSLSIPALLGSVMAIAAAAVSSIPVARGWLSRPIAIAAALVAASGSWIGVIGGVLLLLLWDLVSGEVQPLARPASREPVPSPAQRRRLEPPPGATRAVDSGDLDDSFDSMDSVDAVDLNGAVDSAGSADSPARTRRGPRLAALGFSLRIARRALGIRAFSSLPLTGLLLGVAWLFRTNNDLTREQAAGATRLCMMSAILLSQVVTAEALLTRRRPWPWLRSLPGSSRQRVGEDLAMLGIPALAAVLGACLLDPVAALTGLCASPLLVVLAGLTLRHARGRTSGVVGLLMGAGAVLVAIVTRWPASAFVMLLSTVPLFLLTARSDRRLVVTAWDPLHNDAAGDSLSEVYR</sequence>
<feature type="transmembrane region" description="Helical" evidence="2">
    <location>
        <begin position="278"/>
        <end position="299"/>
    </location>
</feature>
<feature type="transmembrane region" description="Helical" evidence="2">
    <location>
        <begin position="100"/>
        <end position="123"/>
    </location>
</feature>
<comment type="caution">
    <text evidence="3">The sequence shown here is derived from an EMBL/GenBank/DDBJ whole genome shotgun (WGS) entry which is preliminary data.</text>
</comment>
<evidence type="ECO:0000313" key="3">
    <source>
        <dbReference type="EMBL" id="MCA9729128.1"/>
    </source>
</evidence>
<reference evidence="3" key="2">
    <citation type="journal article" date="2021" name="Microbiome">
        <title>Successional dynamics and alternative stable states in a saline activated sludge microbial community over 9 years.</title>
        <authorList>
            <person name="Wang Y."/>
            <person name="Ye J."/>
            <person name="Ju F."/>
            <person name="Liu L."/>
            <person name="Boyd J.A."/>
            <person name="Deng Y."/>
            <person name="Parks D.H."/>
            <person name="Jiang X."/>
            <person name="Yin X."/>
            <person name="Woodcroft B.J."/>
            <person name="Tyson G.W."/>
            <person name="Hugenholtz P."/>
            <person name="Polz M.F."/>
            <person name="Zhang T."/>
        </authorList>
    </citation>
    <scope>NUCLEOTIDE SEQUENCE</scope>
    <source>
        <strain evidence="3">HKST-UBA01</strain>
    </source>
</reference>
<feature type="transmembrane region" description="Helical" evidence="2">
    <location>
        <begin position="354"/>
        <end position="372"/>
    </location>
</feature>
<keyword evidence="2" id="KW-0812">Transmembrane</keyword>
<feature type="transmembrane region" description="Helical" evidence="2">
    <location>
        <begin position="129"/>
        <end position="147"/>
    </location>
</feature>
<accession>A0A956M198</accession>
<organism evidence="3 4">
    <name type="scientific">Eiseniibacteriota bacterium</name>
    <dbReference type="NCBI Taxonomy" id="2212470"/>
    <lineage>
        <taxon>Bacteria</taxon>
        <taxon>Candidatus Eiseniibacteriota</taxon>
    </lineage>
</organism>
<dbReference type="EMBL" id="JAGQHR010000582">
    <property type="protein sequence ID" value="MCA9729128.1"/>
    <property type="molecule type" value="Genomic_DNA"/>
</dbReference>
<feature type="transmembrane region" description="Helical" evidence="2">
    <location>
        <begin position="378"/>
        <end position="398"/>
    </location>
</feature>
<dbReference type="AlphaFoldDB" id="A0A956M198"/>
<evidence type="ECO:0000313" key="4">
    <source>
        <dbReference type="Proteomes" id="UP000697710"/>
    </source>
</evidence>
<feature type="transmembrane region" description="Helical" evidence="2">
    <location>
        <begin position="428"/>
        <end position="445"/>
    </location>
</feature>
<dbReference type="Proteomes" id="UP000697710">
    <property type="component" value="Unassembled WGS sequence"/>
</dbReference>
<keyword evidence="2" id="KW-1133">Transmembrane helix</keyword>